<reference evidence="4 5" key="1">
    <citation type="submission" date="2018-07" db="EMBL/GenBank/DDBJ databases">
        <title>Oceanihabitans testaceum sp. nov., isolated from marine sediment.</title>
        <authorList>
            <person name="Li C.-M."/>
        </authorList>
    </citation>
    <scope>NUCLEOTIDE SEQUENCE [LARGE SCALE GENOMIC DNA]</scope>
    <source>
        <strain evidence="4 5">S9-10</strain>
    </source>
</reference>
<dbReference type="EMBL" id="QPIG01000002">
    <property type="protein sequence ID" value="RCU57439.1"/>
    <property type="molecule type" value="Genomic_DNA"/>
</dbReference>
<dbReference type="Pfam" id="PF13727">
    <property type="entry name" value="CoA_binding_3"/>
    <property type="match status" value="1"/>
</dbReference>
<evidence type="ECO:0000259" key="3">
    <source>
        <dbReference type="Pfam" id="PF02719"/>
    </source>
</evidence>
<sequence length="632" mass="71378">MSKYNNILRKYTERYASKWLVLLFDSVIVICSFFIAYVISHNFELDFNIQTFLLQLPFVFTATVISFLVVKSHKGVVRFTGIKDIINVIIGLNILATILIVATYLSRNYHFDSVFDIPGSIIYTHLLLNIFFIIGAKFSIKELYRSLFLEVENQKNVLIYGAGTSGMVTYDAISNDPKSNIKVFGFLDDNEGKIGKNINMINVYDPQKITKEFIKKNNIEEVIISIQNIDSNKLLEISGNLFSLNLKVKIVPDVNHWIDGDLSIGQIKDIKIEDLLGREPIKINNPLLVDEYNNKVLLVTGAAGSIGSELVRKLSAYQYKKLILIDNSESALYDLQQELIQNKINNIEAIVADVRNKARLDKIFNNYRPEIIFHAAAYKHVPLMEQNPYEAVSVNVQGTCNTAELALKHGADKFILISTDKAVNPTNVMGATKRIAEICLFFHKKFEKGKTKFIITRFGNVLGSNGSVIPLFKKQIEAGGPITVTHKDIIRYFMTIPEASQLVLEAAAMGLGEEIFVFDMGKPIKIIDLAKNMISLSGLKYPEDIDIKIVGLRPGEKIYEELLVDGENSKPTYNEKIMIAKCRNVHEMQFEKIKSLLHIDSTSSNIEIVSIIKDIVPEYKPNNSKYDVLNIN</sequence>
<dbReference type="SUPFAM" id="SSF51735">
    <property type="entry name" value="NAD(P)-binding Rossmann-fold domains"/>
    <property type="match status" value="1"/>
</dbReference>
<feature type="transmembrane region" description="Helical" evidence="2">
    <location>
        <begin position="20"/>
        <end position="40"/>
    </location>
</feature>
<comment type="caution">
    <text evidence="4">The sequence shown here is derived from an EMBL/GenBank/DDBJ whole genome shotgun (WGS) entry which is preliminary data.</text>
</comment>
<dbReference type="Gene3D" id="3.40.50.720">
    <property type="entry name" value="NAD(P)-binding Rossmann-like Domain"/>
    <property type="match status" value="2"/>
</dbReference>
<dbReference type="CDD" id="cd05237">
    <property type="entry name" value="UDP_invert_4-6DH_SDR_e"/>
    <property type="match status" value="1"/>
</dbReference>
<feature type="transmembrane region" description="Helical" evidence="2">
    <location>
        <begin position="85"/>
        <end position="105"/>
    </location>
</feature>
<dbReference type="PANTHER" id="PTHR43318">
    <property type="entry name" value="UDP-N-ACETYLGLUCOSAMINE 4,6-DEHYDRATASE"/>
    <property type="match status" value="1"/>
</dbReference>
<evidence type="ECO:0000256" key="1">
    <source>
        <dbReference type="ARBA" id="ARBA00007430"/>
    </source>
</evidence>
<name>A0A368P6N3_9FLAO</name>
<keyword evidence="5" id="KW-1185">Reference proteome</keyword>
<evidence type="ECO:0000313" key="5">
    <source>
        <dbReference type="Proteomes" id="UP000252249"/>
    </source>
</evidence>
<organism evidence="4 5">
    <name type="scientific">Oceanihabitans sediminis</name>
    <dbReference type="NCBI Taxonomy" id="1812012"/>
    <lineage>
        <taxon>Bacteria</taxon>
        <taxon>Pseudomonadati</taxon>
        <taxon>Bacteroidota</taxon>
        <taxon>Flavobacteriia</taxon>
        <taxon>Flavobacteriales</taxon>
        <taxon>Flavobacteriaceae</taxon>
        <taxon>Oceanihabitans</taxon>
    </lineage>
</organism>
<dbReference type="AlphaFoldDB" id="A0A368P6N3"/>
<feature type="transmembrane region" description="Helical" evidence="2">
    <location>
        <begin position="117"/>
        <end position="136"/>
    </location>
</feature>
<dbReference type="InterPro" id="IPR036291">
    <property type="entry name" value="NAD(P)-bd_dom_sf"/>
</dbReference>
<gene>
    <name evidence="4" type="ORF">DU428_06500</name>
</gene>
<keyword evidence="2" id="KW-1133">Transmembrane helix</keyword>
<evidence type="ECO:0000313" key="4">
    <source>
        <dbReference type="EMBL" id="RCU57439.1"/>
    </source>
</evidence>
<proteinExistence type="inferred from homology"/>
<dbReference type="Proteomes" id="UP000252249">
    <property type="component" value="Unassembled WGS sequence"/>
</dbReference>
<keyword evidence="2" id="KW-0812">Transmembrane</keyword>
<accession>A0A368P6N3</accession>
<feature type="domain" description="Polysaccharide biosynthesis protein CapD-like" evidence="3">
    <location>
        <begin position="297"/>
        <end position="581"/>
    </location>
</feature>
<dbReference type="InterPro" id="IPR051203">
    <property type="entry name" value="Polysaccharide_Synthase-Rel"/>
</dbReference>
<dbReference type="InterPro" id="IPR003869">
    <property type="entry name" value="Polysac_CapD-like"/>
</dbReference>
<feature type="transmembrane region" description="Helical" evidence="2">
    <location>
        <begin position="52"/>
        <end position="73"/>
    </location>
</feature>
<comment type="similarity">
    <text evidence="1">Belongs to the polysaccharide synthase family.</text>
</comment>
<evidence type="ECO:0000256" key="2">
    <source>
        <dbReference type="SAM" id="Phobius"/>
    </source>
</evidence>
<dbReference type="OrthoDB" id="9803111at2"/>
<dbReference type="RefSeq" id="WP_113966115.1">
    <property type="nucleotide sequence ID" value="NZ_JAWVXR010000002.1"/>
</dbReference>
<dbReference type="PANTHER" id="PTHR43318:SF1">
    <property type="entry name" value="POLYSACCHARIDE BIOSYNTHESIS PROTEIN EPSC-RELATED"/>
    <property type="match status" value="1"/>
</dbReference>
<dbReference type="Pfam" id="PF02719">
    <property type="entry name" value="Polysacc_synt_2"/>
    <property type="match status" value="1"/>
</dbReference>
<keyword evidence="2" id="KW-0472">Membrane</keyword>
<dbReference type="InterPro" id="IPR029063">
    <property type="entry name" value="SAM-dependent_MTases_sf"/>
</dbReference>
<protein>
    <submittedName>
        <fullName evidence="4">Polysaccharide biosynthesis protein</fullName>
    </submittedName>
</protein>
<dbReference type="SUPFAM" id="SSF53335">
    <property type="entry name" value="S-adenosyl-L-methionine-dependent methyltransferases"/>
    <property type="match status" value="1"/>
</dbReference>